<keyword evidence="2" id="KW-1185">Reference proteome</keyword>
<comment type="caution">
    <text evidence="1">The sequence shown here is derived from an EMBL/GenBank/DDBJ whole genome shotgun (WGS) entry which is preliminary data.</text>
</comment>
<dbReference type="Proteomes" id="UP001212997">
    <property type="component" value="Unassembled WGS sequence"/>
</dbReference>
<name>A0AAD5VCH6_9APHY</name>
<proteinExistence type="predicted"/>
<dbReference type="EMBL" id="JANAWD010000029">
    <property type="protein sequence ID" value="KAJ3490388.1"/>
    <property type="molecule type" value="Genomic_DNA"/>
</dbReference>
<dbReference type="AlphaFoldDB" id="A0AAD5VCH6"/>
<evidence type="ECO:0000313" key="1">
    <source>
        <dbReference type="EMBL" id="KAJ3490388.1"/>
    </source>
</evidence>
<gene>
    <name evidence="1" type="ORF">NLI96_g1500</name>
</gene>
<organism evidence="1 2">
    <name type="scientific">Meripilus lineatus</name>
    <dbReference type="NCBI Taxonomy" id="2056292"/>
    <lineage>
        <taxon>Eukaryota</taxon>
        <taxon>Fungi</taxon>
        <taxon>Dikarya</taxon>
        <taxon>Basidiomycota</taxon>
        <taxon>Agaricomycotina</taxon>
        <taxon>Agaricomycetes</taxon>
        <taxon>Polyporales</taxon>
        <taxon>Meripilaceae</taxon>
        <taxon>Meripilus</taxon>
    </lineage>
</organism>
<sequence length="165" mass="18658">MESTIRVYGKDPRKFMPGPSIRTFVARKCPTCNVNVDIKRHLLREHNNSDQRIDAISEALDMDSAVFDSYRNCEGCQSTENDRIPEAIMNAWAPSEVDTSSACPSSLSAVRHITGLEDEDAEEDWYDLNVTEVVTSTLENLRRITALETLMTSKVARMSGRISRW</sequence>
<evidence type="ECO:0000313" key="2">
    <source>
        <dbReference type="Proteomes" id="UP001212997"/>
    </source>
</evidence>
<protein>
    <submittedName>
        <fullName evidence="1">Uncharacterized protein</fullName>
    </submittedName>
</protein>
<accession>A0AAD5VCH6</accession>
<reference evidence="1" key="1">
    <citation type="submission" date="2022-07" db="EMBL/GenBank/DDBJ databases">
        <title>Genome Sequence of Physisporinus lineatus.</title>
        <authorList>
            <person name="Buettner E."/>
        </authorList>
    </citation>
    <scope>NUCLEOTIDE SEQUENCE</scope>
    <source>
        <strain evidence="1">VT162</strain>
    </source>
</reference>